<protein>
    <submittedName>
        <fullName evidence="1">Uncharacterized protein</fullName>
    </submittedName>
</protein>
<gene>
    <name evidence="1" type="ORF">CHILSU_LOCUS729</name>
</gene>
<organism evidence="1 2">
    <name type="scientific">Chilo suppressalis</name>
    <name type="common">Asiatic rice borer moth</name>
    <dbReference type="NCBI Taxonomy" id="168631"/>
    <lineage>
        <taxon>Eukaryota</taxon>
        <taxon>Metazoa</taxon>
        <taxon>Ecdysozoa</taxon>
        <taxon>Arthropoda</taxon>
        <taxon>Hexapoda</taxon>
        <taxon>Insecta</taxon>
        <taxon>Pterygota</taxon>
        <taxon>Neoptera</taxon>
        <taxon>Endopterygota</taxon>
        <taxon>Lepidoptera</taxon>
        <taxon>Glossata</taxon>
        <taxon>Ditrysia</taxon>
        <taxon>Pyraloidea</taxon>
        <taxon>Crambidae</taxon>
        <taxon>Crambinae</taxon>
        <taxon>Chilo</taxon>
    </lineage>
</organism>
<evidence type="ECO:0000313" key="2">
    <source>
        <dbReference type="Proteomes" id="UP001153292"/>
    </source>
</evidence>
<name>A0ABN8AV12_CHISP</name>
<reference evidence="1" key="1">
    <citation type="submission" date="2021-12" db="EMBL/GenBank/DDBJ databases">
        <authorList>
            <person name="King R."/>
        </authorList>
    </citation>
    <scope>NUCLEOTIDE SEQUENCE</scope>
</reference>
<dbReference type="Proteomes" id="UP001153292">
    <property type="component" value="Chromosome 1"/>
</dbReference>
<keyword evidence="2" id="KW-1185">Reference proteome</keyword>
<evidence type="ECO:0000313" key="1">
    <source>
        <dbReference type="EMBL" id="CAH0397654.1"/>
    </source>
</evidence>
<proteinExistence type="predicted"/>
<accession>A0ABN8AV12</accession>
<dbReference type="EMBL" id="OU963894">
    <property type="protein sequence ID" value="CAH0397654.1"/>
    <property type="molecule type" value="Genomic_DNA"/>
</dbReference>
<sequence length="159" mass="18480">MNFVSDPLRSLDYAILDGYSSSQLCASKNNDVGITKLYDDLIGLTESISRRILNCTARVDVLTQNIASYVDPWLYMGYAFETKLREYNLAREVTQHVKQRCVNLTSPRTVGLPITLMRTRKRKYLIWNDIKIMKFLKKEPYLLNYKTSYSQAAFQTINM</sequence>